<dbReference type="SUPFAM" id="SSF48225">
    <property type="entry name" value="Seven-hairpin glycosidases"/>
    <property type="match status" value="1"/>
</dbReference>
<accession>A0A517LR87</accession>
<comment type="catalytic activity">
    <reaction evidence="9">
        <text>N(4)-(alpha-D-Man-(1-&gt;2)-alpha-D-Man-(1-&gt;2)-alpha-D-Man-(1-&gt;3)-[alpha-D-Man-(1-&gt;3)-[alpha-D-Man-(1-&gt;2)-alpha-D-Man-(1-&gt;6)]-alpha-D-Man-(1-&gt;6)]-beta-D-Man-(1-&gt;4)-beta-D-GlcNAc-(1-&gt;4)-beta-D-GlcNAc)-L-asparaginyl-[protein] (N-glucan mannose isomer 8A1,2,3B1,3) + 3 H2O = N(4)-(alpha-D-Man-(1-&gt;3)-[alpha-D-Man-(1-&gt;3)-[alpha-D-Man-(1-&gt;6)]-alpha-D-Man-(1-&gt;6)]-beta-D-Man-(1-&gt;4)-beta-D-GlcNAc-(1-&gt;4)-beta-D-GlcNAc)-L-asparaginyl-[protein] (N-glucan mannose isomer 5A1,2) + 3 beta-D-mannose</text>
        <dbReference type="Rhea" id="RHEA:56028"/>
        <dbReference type="Rhea" id="RHEA-COMP:14358"/>
        <dbReference type="Rhea" id="RHEA-COMP:14367"/>
        <dbReference type="ChEBI" id="CHEBI:15377"/>
        <dbReference type="ChEBI" id="CHEBI:28563"/>
        <dbReference type="ChEBI" id="CHEBI:59087"/>
        <dbReference type="ChEBI" id="CHEBI:60628"/>
        <dbReference type="EC" id="3.2.1.113"/>
    </reaction>
</comment>
<feature type="disulfide bond" evidence="13">
    <location>
        <begin position="337"/>
        <end position="366"/>
    </location>
</feature>
<keyword evidence="7" id="KW-0325">Glycoprotein</keyword>
<dbReference type="PRINTS" id="PR00747">
    <property type="entry name" value="GLYHDRLASE47"/>
</dbReference>
<keyword evidence="12" id="KW-0106">Calcium</keyword>
<evidence type="ECO:0000313" key="18">
    <source>
        <dbReference type="Proteomes" id="UP000316270"/>
    </source>
</evidence>
<name>A0A517LR87_9PEZI</name>
<evidence type="ECO:0000256" key="3">
    <source>
        <dbReference type="ARBA" id="ARBA00007658"/>
    </source>
</evidence>
<evidence type="ECO:0000313" key="17">
    <source>
        <dbReference type="EMBL" id="QDS78129.1"/>
    </source>
</evidence>
<keyword evidence="5 14" id="KW-0378">Hydrolase</keyword>
<evidence type="ECO:0000256" key="9">
    <source>
        <dbReference type="ARBA" id="ARBA00047669"/>
    </source>
</evidence>
<evidence type="ECO:0000256" key="16">
    <source>
        <dbReference type="SAM" id="SignalP"/>
    </source>
</evidence>
<keyword evidence="4 16" id="KW-0732">Signal</keyword>
<dbReference type="InterPro" id="IPR001382">
    <property type="entry name" value="Glyco_hydro_47"/>
</dbReference>
<dbReference type="AlphaFoldDB" id="A0A517LR87"/>
<feature type="active site" description="Proton donor" evidence="11">
    <location>
        <position position="380"/>
    </location>
</feature>
<evidence type="ECO:0000256" key="11">
    <source>
        <dbReference type="PIRSR" id="PIRSR601382-1"/>
    </source>
</evidence>
<feature type="active site" evidence="11">
    <location>
        <position position="521"/>
    </location>
</feature>
<dbReference type="EC" id="3.2.1.-" evidence="14"/>
<dbReference type="GO" id="GO:0005509">
    <property type="term" value="F:calcium ion binding"/>
    <property type="evidence" value="ECO:0007669"/>
    <property type="project" value="InterPro"/>
</dbReference>
<evidence type="ECO:0000256" key="4">
    <source>
        <dbReference type="ARBA" id="ARBA00022729"/>
    </source>
</evidence>
<evidence type="ECO:0000256" key="14">
    <source>
        <dbReference type="RuleBase" id="RU361193"/>
    </source>
</evidence>
<dbReference type="OrthoDB" id="8118055at2759"/>
<evidence type="ECO:0000256" key="12">
    <source>
        <dbReference type="PIRSR" id="PIRSR601382-2"/>
    </source>
</evidence>
<feature type="chain" id="PRO_5022204652" description="alpha-1,2-Mannosidase" evidence="16">
    <location>
        <begin position="17"/>
        <end position="627"/>
    </location>
</feature>
<evidence type="ECO:0000256" key="1">
    <source>
        <dbReference type="ARBA" id="ARBA00001913"/>
    </source>
</evidence>
<dbReference type="PANTHER" id="PTHR11742">
    <property type="entry name" value="MANNOSYL-OLIGOSACCHARIDE ALPHA-1,2-MANNOSIDASE-RELATED"/>
    <property type="match status" value="1"/>
</dbReference>
<dbReference type="GO" id="GO:0036503">
    <property type="term" value="P:ERAD pathway"/>
    <property type="evidence" value="ECO:0007669"/>
    <property type="project" value="UniProtKB-ARBA"/>
</dbReference>
<keyword evidence="8 14" id="KW-0326">Glycosidase</keyword>
<dbReference type="FunFam" id="1.50.10.10:FF:000047">
    <property type="entry name" value="Mannosyl-oligosaccharide alpha-1,2-mannosidase"/>
    <property type="match status" value="1"/>
</dbReference>
<proteinExistence type="inferred from homology"/>
<dbReference type="STRING" id="50376.A0A517LR87"/>
<dbReference type="GO" id="GO:0005783">
    <property type="term" value="C:endoplasmic reticulum"/>
    <property type="evidence" value="ECO:0007669"/>
    <property type="project" value="TreeGrafter"/>
</dbReference>
<feature type="region of interest" description="Disordered" evidence="15">
    <location>
        <begin position="422"/>
        <end position="483"/>
    </location>
</feature>
<feature type="active site" description="Proton donor" evidence="11">
    <location>
        <position position="125"/>
    </location>
</feature>
<dbReference type="InterPro" id="IPR036026">
    <property type="entry name" value="Seven-hairpin_glycosidases"/>
</dbReference>
<evidence type="ECO:0000256" key="8">
    <source>
        <dbReference type="ARBA" id="ARBA00023295"/>
    </source>
</evidence>
<feature type="signal peptide" evidence="16">
    <location>
        <begin position="1"/>
        <end position="16"/>
    </location>
</feature>
<dbReference type="GO" id="GO:0004571">
    <property type="term" value="F:mannosyl-oligosaccharide 1,2-alpha-mannosidase activity"/>
    <property type="evidence" value="ECO:0007669"/>
    <property type="project" value="UniProtKB-EC"/>
</dbReference>
<dbReference type="Pfam" id="PF01532">
    <property type="entry name" value="Glyco_hydro_47"/>
    <property type="match status" value="1"/>
</dbReference>
<dbReference type="EMBL" id="CP042203">
    <property type="protein sequence ID" value="QDS78129.1"/>
    <property type="molecule type" value="Genomic_DNA"/>
</dbReference>
<comment type="catalytic activity">
    <reaction evidence="10">
        <text>N(4)-(alpha-D-Man-(1-&gt;2)-alpha-D-Man-(1-&gt;2)-alpha-D-Man-(1-&gt;3)-[alpha-D-Man-(1-&gt;2)-alpha-D-Man-(1-&gt;3)-[alpha-D-Man-(1-&gt;2)-alpha-D-Man-(1-&gt;6)]-alpha-D-Man-(1-&gt;6)]-beta-D-Man-(1-&gt;4)-beta-D-GlcNAc-(1-&gt;4)-beta-D-GlcNAc)-L-asparaginyl-[protein] (N-glucan mannose isomer 9A1,2,3B1,2,3) + 4 H2O = N(4)-(alpha-D-Man-(1-&gt;3)-[alpha-D-Man-(1-&gt;3)-[alpha-D-Man-(1-&gt;6)]-alpha-D-Man-(1-&gt;6)]-beta-D-Man-(1-&gt;4)-beta-D-GlcNAc-(1-&gt;4)-beta-D-GlcNAc)-L-asparaginyl-[protein] (N-glucan mannose isomer 5A1,2) + 4 beta-D-mannose</text>
        <dbReference type="Rhea" id="RHEA:56008"/>
        <dbReference type="Rhea" id="RHEA-COMP:14356"/>
        <dbReference type="Rhea" id="RHEA-COMP:14367"/>
        <dbReference type="ChEBI" id="CHEBI:15377"/>
        <dbReference type="ChEBI" id="CHEBI:28563"/>
        <dbReference type="ChEBI" id="CHEBI:59087"/>
        <dbReference type="ChEBI" id="CHEBI:139493"/>
        <dbReference type="EC" id="3.2.1.113"/>
    </reaction>
</comment>
<organism evidence="17 18">
    <name type="scientific">Venturia effusa</name>
    <dbReference type="NCBI Taxonomy" id="50376"/>
    <lineage>
        <taxon>Eukaryota</taxon>
        <taxon>Fungi</taxon>
        <taxon>Dikarya</taxon>
        <taxon>Ascomycota</taxon>
        <taxon>Pezizomycotina</taxon>
        <taxon>Dothideomycetes</taxon>
        <taxon>Pleosporomycetidae</taxon>
        <taxon>Venturiales</taxon>
        <taxon>Venturiaceae</taxon>
        <taxon>Venturia</taxon>
    </lineage>
</organism>
<evidence type="ECO:0000256" key="15">
    <source>
        <dbReference type="SAM" id="MobiDB-lite"/>
    </source>
</evidence>
<gene>
    <name evidence="17" type="ORF">FKW77_004462</name>
</gene>
<dbReference type="PANTHER" id="PTHR11742:SF101">
    <property type="entry name" value="MANNOSYL-OLIGOSACCHARIDE ALPHA-1,2-MANNOSIDASE 1B"/>
    <property type="match status" value="1"/>
</dbReference>
<dbReference type="InterPro" id="IPR012341">
    <property type="entry name" value="6hp_glycosidase-like_sf"/>
</dbReference>
<comment type="cofactor">
    <cofactor evidence="1 12">
        <name>Ca(2+)</name>
        <dbReference type="ChEBI" id="CHEBI:29108"/>
    </cofactor>
</comment>
<evidence type="ECO:0000256" key="5">
    <source>
        <dbReference type="ARBA" id="ARBA00022801"/>
    </source>
</evidence>
<feature type="active site" evidence="11">
    <location>
        <position position="272"/>
    </location>
</feature>
<feature type="binding site" evidence="12">
    <location>
        <position position="615"/>
    </location>
    <ligand>
        <name>Ca(2+)</name>
        <dbReference type="ChEBI" id="CHEBI:29108"/>
    </ligand>
</feature>
<dbReference type="InterPro" id="IPR050749">
    <property type="entry name" value="Glycosyl_Hydrolase_47"/>
</dbReference>
<keyword evidence="12" id="KW-0479">Metal-binding</keyword>
<evidence type="ECO:0000256" key="7">
    <source>
        <dbReference type="ARBA" id="ARBA00023180"/>
    </source>
</evidence>
<protein>
    <recommendedName>
        <fullName evidence="14">alpha-1,2-Mannosidase</fullName>
        <ecNumber evidence="14">3.2.1.-</ecNumber>
    </recommendedName>
</protein>
<evidence type="ECO:0000256" key="2">
    <source>
        <dbReference type="ARBA" id="ARBA00004922"/>
    </source>
</evidence>
<comment type="pathway">
    <text evidence="2">Protein modification; protein glycosylation.</text>
</comment>
<comment type="similarity">
    <text evidence="3 14">Belongs to the glycosyl hydrolase 47 family.</text>
</comment>
<keyword evidence="18" id="KW-1185">Reference proteome</keyword>
<dbReference type="GO" id="GO:0005975">
    <property type="term" value="P:carbohydrate metabolic process"/>
    <property type="evidence" value="ECO:0007669"/>
    <property type="project" value="InterPro"/>
</dbReference>
<dbReference type="Proteomes" id="UP000316270">
    <property type="component" value="Chromosome 19"/>
</dbReference>
<reference evidence="17 18" key="1">
    <citation type="submission" date="2019-07" db="EMBL/GenBank/DDBJ databases">
        <title>Finished genome of Venturia effusa.</title>
        <authorList>
            <person name="Young C.A."/>
            <person name="Cox M.P."/>
            <person name="Ganley A.R.D."/>
            <person name="David W.J."/>
        </authorList>
    </citation>
    <scope>NUCLEOTIDE SEQUENCE [LARGE SCALE GENOMIC DNA]</scope>
    <source>
        <strain evidence="18">albino</strain>
    </source>
</reference>
<evidence type="ECO:0000256" key="13">
    <source>
        <dbReference type="PIRSR" id="PIRSR601382-3"/>
    </source>
</evidence>
<dbReference type="Gene3D" id="1.50.10.10">
    <property type="match status" value="2"/>
</dbReference>
<evidence type="ECO:0000256" key="10">
    <source>
        <dbReference type="ARBA" id="ARBA00048605"/>
    </source>
</evidence>
<sequence>MHVLSILGLLIIPSIASPVPDESNQPLKRAPSFRVQADRAGAVKEAFSFAWDGYHKYAFPADELNPLTKGKGYSRNGWGATAVDALSTAILMEIPSIVQTIVDYVPTIDYTRTSNLASDDVSVFETTIRYLGGMLAGYDLLEGPFSDLLIPSSKNVKALLQQSITLANTMSFAFNTPSGVPDNSIKVNTMQRSNESTGLAVAGTLVLEWTRLSDITGDPIYAKLVQRGEEHLLRPKFEPPLVEPFPGLLGSEIDINTGRFLDNSGGWVGGTDSYYEYLIKMFAYDSKRFGEYRDRWIAAADSSIKHLGSNPSTRPDLTFMAAYDGKNPVYVSQHLACFDGGNFIYGGMVLGEQKYIDFGLKLTAGCRATYTATATQIGPEVFRWLPPACAKIPSPMGNTSNPATPTMLQERELIIKREAPLLKPAGDDGWSSPQELPDGQWSKPSPISGELQCAEDEKCQNKADQISNDAPAPPPTGTVAQAPAATPTTLPLCSSVPANQSAFYEKNGFWVTNGYYDLRPEVIESYYYAYRITGDTKYQEWAWEAFLAINKTARTPNGFSSFTSVDTPGGGKYGNNQESFFFAEVMKYAYLIFARDGPWQINYRGDGKDKFVFNTEAHPVKVVNPPA</sequence>
<dbReference type="GO" id="GO:0016020">
    <property type="term" value="C:membrane"/>
    <property type="evidence" value="ECO:0007669"/>
    <property type="project" value="InterPro"/>
</dbReference>
<keyword evidence="6 13" id="KW-1015">Disulfide bond</keyword>
<evidence type="ECO:0000256" key="6">
    <source>
        <dbReference type="ARBA" id="ARBA00023157"/>
    </source>
</evidence>
<dbReference type="UniPathway" id="UPA00378"/>